<evidence type="ECO:0008006" key="3">
    <source>
        <dbReference type="Google" id="ProtNLM"/>
    </source>
</evidence>
<reference evidence="1 2" key="2">
    <citation type="journal article" date="2012" name="PLoS Pathog.">
        <title>Diverse lifestyles and strategies of plant pathogenesis encoded in the genomes of eighteen Dothideomycetes fungi.</title>
        <authorList>
            <person name="Ohm R.A."/>
            <person name="Feau N."/>
            <person name="Henrissat B."/>
            <person name="Schoch C.L."/>
            <person name="Horwitz B.A."/>
            <person name="Barry K.W."/>
            <person name="Condon B.J."/>
            <person name="Copeland A.C."/>
            <person name="Dhillon B."/>
            <person name="Glaser F."/>
            <person name="Hesse C.N."/>
            <person name="Kosti I."/>
            <person name="LaButti K."/>
            <person name="Lindquist E.A."/>
            <person name="Lucas S."/>
            <person name="Salamov A.A."/>
            <person name="Bradshaw R.E."/>
            <person name="Ciuffetti L."/>
            <person name="Hamelin R.C."/>
            <person name="Kema G.H.J."/>
            <person name="Lawrence C."/>
            <person name="Scott J.A."/>
            <person name="Spatafora J.W."/>
            <person name="Turgeon B.G."/>
            <person name="de Wit P.J.G.M."/>
            <person name="Zhong S."/>
            <person name="Goodwin S.B."/>
            <person name="Grigoriev I.V."/>
        </authorList>
    </citation>
    <scope>NUCLEOTIDE SEQUENCE [LARGE SCALE GENOMIC DNA]</scope>
    <source>
        <strain evidence="2">NZE10 / CBS 128990</strain>
    </source>
</reference>
<dbReference type="EMBL" id="KB446541">
    <property type="protein sequence ID" value="EME42326.1"/>
    <property type="molecule type" value="Genomic_DNA"/>
</dbReference>
<dbReference type="eggNOG" id="ENOG502SPVM">
    <property type="taxonomic scope" value="Eukaryota"/>
</dbReference>
<dbReference type="InterPro" id="IPR052999">
    <property type="entry name" value="PTS1_Protein"/>
</dbReference>
<dbReference type="SUPFAM" id="SSF69118">
    <property type="entry name" value="AhpD-like"/>
    <property type="match status" value="1"/>
</dbReference>
<proteinExistence type="predicted"/>
<evidence type="ECO:0000313" key="1">
    <source>
        <dbReference type="EMBL" id="EME42326.1"/>
    </source>
</evidence>
<evidence type="ECO:0000313" key="2">
    <source>
        <dbReference type="Proteomes" id="UP000016933"/>
    </source>
</evidence>
<accession>N1PLY7</accession>
<dbReference type="OMA" id="WHTRGIV"/>
<dbReference type="HOGENOM" id="CLU_065389_4_0_1"/>
<organism evidence="1 2">
    <name type="scientific">Dothistroma septosporum (strain NZE10 / CBS 128990)</name>
    <name type="common">Red band needle blight fungus</name>
    <name type="synonym">Mycosphaerella pini</name>
    <dbReference type="NCBI Taxonomy" id="675120"/>
    <lineage>
        <taxon>Eukaryota</taxon>
        <taxon>Fungi</taxon>
        <taxon>Dikarya</taxon>
        <taxon>Ascomycota</taxon>
        <taxon>Pezizomycotina</taxon>
        <taxon>Dothideomycetes</taxon>
        <taxon>Dothideomycetidae</taxon>
        <taxon>Mycosphaerellales</taxon>
        <taxon>Mycosphaerellaceae</taxon>
        <taxon>Dothistroma</taxon>
    </lineage>
</organism>
<reference evidence="2" key="1">
    <citation type="journal article" date="2012" name="PLoS Genet.">
        <title>The genomes of the fungal plant pathogens Cladosporium fulvum and Dothistroma septosporum reveal adaptation to different hosts and lifestyles but also signatures of common ancestry.</title>
        <authorList>
            <person name="de Wit P.J.G.M."/>
            <person name="van der Burgt A."/>
            <person name="Oekmen B."/>
            <person name="Stergiopoulos I."/>
            <person name="Abd-Elsalam K.A."/>
            <person name="Aerts A.L."/>
            <person name="Bahkali A.H."/>
            <person name="Beenen H.G."/>
            <person name="Chettri P."/>
            <person name="Cox M.P."/>
            <person name="Datema E."/>
            <person name="de Vries R.P."/>
            <person name="Dhillon B."/>
            <person name="Ganley A.R."/>
            <person name="Griffiths S.A."/>
            <person name="Guo Y."/>
            <person name="Hamelin R.C."/>
            <person name="Henrissat B."/>
            <person name="Kabir M.S."/>
            <person name="Jashni M.K."/>
            <person name="Kema G."/>
            <person name="Klaubauf S."/>
            <person name="Lapidus A."/>
            <person name="Levasseur A."/>
            <person name="Lindquist E."/>
            <person name="Mehrabi R."/>
            <person name="Ohm R.A."/>
            <person name="Owen T.J."/>
            <person name="Salamov A."/>
            <person name="Schwelm A."/>
            <person name="Schijlen E."/>
            <person name="Sun H."/>
            <person name="van den Burg H.A."/>
            <person name="van Ham R.C.H.J."/>
            <person name="Zhang S."/>
            <person name="Goodwin S.B."/>
            <person name="Grigoriev I.V."/>
            <person name="Collemare J."/>
            <person name="Bradshaw R.E."/>
        </authorList>
    </citation>
    <scope>NUCLEOTIDE SEQUENCE [LARGE SCALE GENOMIC DNA]</scope>
    <source>
        <strain evidence="2">NZE10 / CBS 128990</strain>
    </source>
</reference>
<keyword evidence="2" id="KW-1185">Reference proteome</keyword>
<protein>
    <recommendedName>
        <fullName evidence="3">Carboxymuconolactone decarboxylase-like domain-containing protein</fullName>
    </recommendedName>
</protein>
<dbReference type="Gene3D" id="1.20.1290.10">
    <property type="entry name" value="AhpD-like"/>
    <property type="match status" value="1"/>
</dbReference>
<dbReference type="AlphaFoldDB" id="N1PLY7"/>
<dbReference type="STRING" id="675120.N1PLY7"/>
<dbReference type="PANTHER" id="PTHR28180">
    <property type="entry name" value="CONSERVED MITOCHONDRIAL PROTEIN-RELATED"/>
    <property type="match status" value="1"/>
</dbReference>
<sequence length="241" mass="27543">MSLEELLAEFRDREKATDNTKANWYNIAVAALAAASAGHEVVKVYRFATKDTDLESQKLIQRRIKETIIKTSWLYGGPRAILSLFPLFKDLREEEIDHFGARWDQHLHPLPSATHHAETRGKRFFDNLWSPEAAKENLDFNFKYSPDLYLLVQTNLSQWASEDSILSFVETELVYAAALICSNAPQQATWHTRGIVRQGGTKEQAGFVQQLSLRIADMYDCKTGNITPVDEIEWEDKKSHA</sequence>
<name>N1PLY7_DOTSN</name>
<gene>
    <name evidence="1" type="ORF">DOTSEDRAFT_25943</name>
</gene>
<dbReference type="OrthoDB" id="5537330at2759"/>
<dbReference type="InterPro" id="IPR029032">
    <property type="entry name" value="AhpD-like"/>
</dbReference>
<dbReference type="Proteomes" id="UP000016933">
    <property type="component" value="Unassembled WGS sequence"/>
</dbReference>